<keyword evidence="2" id="KW-1185">Reference proteome</keyword>
<name>A0A1G5C4L8_9BACT</name>
<accession>A0A1G5C4L8</accession>
<dbReference type="EMBL" id="FMUX01000002">
    <property type="protein sequence ID" value="SCX97352.1"/>
    <property type="molecule type" value="Genomic_DNA"/>
</dbReference>
<organism evidence="1 2">
    <name type="scientific">Desulfoluna spongiiphila</name>
    <dbReference type="NCBI Taxonomy" id="419481"/>
    <lineage>
        <taxon>Bacteria</taxon>
        <taxon>Pseudomonadati</taxon>
        <taxon>Thermodesulfobacteriota</taxon>
        <taxon>Desulfobacteria</taxon>
        <taxon>Desulfobacterales</taxon>
        <taxon>Desulfolunaceae</taxon>
        <taxon>Desulfoluna</taxon>
    </lineage>
</organism>
<dbReference type="RefSeq" id="WP_092208885.1">
    <property type="nucleotide sequence ID" value="NZ_FMUX01000002.1"/>
</dbReference>
<sequence length="204" mass="23199">MKACRRIPYRLFCASRNTLLCEIAFSFSEPSAHHGRVTITLTYPEPSAGGAVRRHAQSQSWFTNSRQELLMCVGRFSLPDSLKRRGIGSWIWSRLHGHLPAEVQDRLILTGSLSSTDAVVPRTDTEGRPMMGSQGPLMMNQVALRNRFWSRMLRPVEDNRPVLWCDAEGNGAFRGQFRDPHHKRACRRILAEPLPSDQRCRQSA</sequence>
<dbReference type="Proteomes" id="UP000198870">
    <property type="component" value="Unassembled WGS sequence"/>
</dbReference>
<evidence type="ECO:0000313" key="1">
    <source>
        <dbReference type="EMBL" id="SCX97352.1"/>
    </source>
</evidence>
<proteinExistence type="predicted"/>
<evidence type="ECO:0000313" key="2">
    <source>
        <dbReference type="Proteomes" id="UP000198870"/>
    </source>
</evidence>
<reference evidence="1 2" key="1">
    <citation type="submission" date="2016-10" db="EMBL/GenBank/DDBJ databases">
        <authorList>
            <person name="de Groot N.N."/>
        </authorList>
    </citation>
    <scope>NUCLEOTIDE SEQUENCE [LARGE SCALE GENOMIC DNA]</scope>
    <source>
        <strain evidence="1 2">AA1</strain>
    </source>
</reference>
<dbReference type="AlphaFoldDB" id="A0A1G5C4L8"/>
<protein>
    <submittedName>
        <fullName evidence="1">Uncharacterized protein</fullName>
    </submittedName>
</protein>
<gene>
    <name evidence="1" type="ORF">SAMN05216233_102377</name>
</gene>